<dbReference type="PANTHER" id="PTHR30255">
    <property type="entry name" value="SINGLE-STRANDED-DNA-SPECIFIC EXONUCLEASE RECJ"/>
    <property type="match status" value="1"/>
</dbReference>
<comment type="caution">
    <text evidence="9">The sequence shown here is derived from an EMBL/GenBank/DDBJ whole genome shotgun (WGS) entry which is preliminary data.</text>
</comment>
<evidence type="ECO:0000256" key="5">
    <source>
        <dbReference type="ARBA" id="ARBA00022839"/>
    </source>
</evidence>
<sequence length="584" mass="66387">MVINKKNEFDMLKSEIDLDLLTIRLLANRGIRNKEEASLFLNGTVDDLEDGIVMKDMKKGVDIVKEGIEKQEKIIIYGDYDCDGVCSTTILYKTLESLGAKVSYYIPNREDEGYGINSNRIRKLSEEGTEIILTCDNGISAMEQVDLAKELGMRVVITDHHDIPYRDENGVREFLIPKADAVINPKQEDCAYPFKELCGAGVALKFAKCLIEEIGRSFDDYNELYQYAAIATVCDVVGLLGENRIILKEGLRIINKNPNMGLKALIKETALEDKVIGEYHFGFILGPTINATGRLETADLSVDLLITKDENKALELAKKLYSLNKLRQDLTSESVERVMEKIEKEFNEKERVILVYDGEVHESIAGIVAGRVRQRYNRPTIILTRGKDMPKGSGRSIEGYNMFEELNKSKQYIEKFGGHPMAAGLSIKEENIPLLKESLIKNCPLSSEDIIPVIRIDSPLPIEKVNERLIHNLEKLRPFGKENSSPLLAAKGLRVTRMFFMGRDKTFIKFRFENLNGKGFIEGINFDKYEDFKEGFIDRFGEESFLKLIDDGYANFNMDIIYYPSINEYKGNRTVQLNIKNLRI</sequence>
<feature type="domain" description="DHHA1" evidence="7">
    <location>
        <begin position="352"/>
        <end position="440"/>
    </location>
</feature>
<dbReference type="Pfam" id="PF02272">
    <property type="entry name" value="DHHA1"/>
    <property type="match status" value="1"/>
</dbReference>
<dbReference type="EMBL" id="PVXQ01000012">
    <property type="protein sequence ID" value="PRR82813.1"/>
    <property type="molecule type" value="Genomic_DNA"/>
</dbReference>
<dbReference type="NCBIfam" id="TIGR00644">
    <property type="entry name" value="recJ"/>
    <property type="match status" value="1"/>
</dbReference>
<evidence type="ECO:0000313" key="9">
    <source>
        <dbReference type="EMBL" id="PRR82813.1"/>
    </source>
</evidence>
<keyword evidence="5 9" id="KW-0269">Exonuclease</keyword>
<dbReference type="InterPro" id="IPR041122">
    <property type="entry name" value="RecJ_OB"/>
</dbReference>
<evidence type="ECO:0000259" key="7">
    <source>
        <dbReference type="Pfam" id="PF02272"/>
    </source>
</evidence>
<evidence type="ECO:0000256" key="3">
    <source>
        <dbReference type="ARBA" id="ARBA00022722"/>
    </source>
</evidence>
<dbReference type="GO" id="GO:0003676">
    <property type="term" value="F:nucleic acid binding"/>
    <property type="evidence" value="ECO:0007669"/>
    <property type="project" value="InterPro"/>
</dbReference>
<keyword evidence="4 9" id="KW-0378">Hydrolase</keyword>
<evidence type="ECO:0000259" key="8">
    <source>
        <dbReference type="Pfam" id="PF17768"/>
    </source>
</evidence>
<dbReference type="Proteomes" id="UP000239471">
    <property type="component" value="Unassembled WGS sequence"/>
</dbReference>
<dbReference type="GO" id="GO:0006310">
    <property type="term" value="P:DNA recombination"/>
    <property type="evidence" value="ECO:0007669"/>
    <property type="project" value="InterPro"/>
</dbReference>
<dbReference type="Pfam" id="PF01368">
    <property type="entry name" value="DHH"/>
    <property type="match status" value="1"/>
</dbReference>
<feature type="domain" description="RecJ OB" evidence="8">
    <location>
        <begin position="456"/>
        <end position="580"/>
    </location>
</feature>
<evidence type="ECO:0000256" key="2">
    <source>
        <dbReference type="ARBA" id="ARBA00019841"/>
    </source>
</evidence>
<dbReference type="Pfam" id="PF17768">
    <property type="entry name" value="RecJ_OB"/>
    <property type="match status" value="1"/>
</dbReference>
<accession>A0A2T0BG48</accession>
<dbReference type="InterPro" id="IPR001667">
    <property type="entry name" value="DDH_dom"/>
</dbReference>
<evidence type="ECO:0000256" key="1">
    <source>
        <dbReference type="ARBA" id="ARBA00005915"/>
    </source>
</evidence>
<keyword evidence="10" id="KW-1185">Reference proteome</keyword>
<dbReference type="PANTHER" id="PTHR30255:SF2">
    <property type="entry name" value="SINGLE-STRANDED-DNA-SPECIFIC EXONUCLEASE RECJ"/>
    <property type="match status" value="1"/>
</dbReference>
<reference evidence="9 10" key="1">
    <citation type="submission" date="2018-03" db="EMBL/GenBank/DDBJ databases">
        <title>Genome sequence of Clostridium vincentii DSM 10228.</title>
        <authorList>
            <person name="Poehlein A."/>
            <person name="Daniel R."/>
        </authorList>
    </citation>
    <scope>NUCLEOTIDE SEQUENCE [LARGE SCALE GENOMIC DNA]</scope>
    <source>
        <strain evidence="9 10">DSM 10228</strain>
    </source>
</reference>
<comment type="similarity">
    <text evidence="1">Belongs to the RecJ family.</text>
</comment>
<dbReference type="GO" id="GO:0006281">
    <property type="term" value="P:DNA repair"/>
    <property type="evidence" value="ECO:0007669"/>
    <property type="project" value="InterPro"/>
</dbReference>
<keyword evidence="3" id="KW-0540">Nuclease</keyword>
<protein>
    <recommendedName>
        <fullName evidence="2">Single-stranded-DNA-specific exonuclease RecJ</fullName>
    </recommendedName>
</protein>
<organism evidence="9 10">
    <name type="scientific">Clostridium vincentii</name>
    <dbReference type="NCBI Taxonomy" id="52704"/>
    <lineage>
        <taxon>Bacteria</taxon>
        <taxon>Bacillati</taxon>
        <taxon>Bacillota</taxon>
        <taxon>Clostridia</taxon>
        <taxon>Eubacteriales</taxon>
        <taxon>Clostridiaceae</taxon>
        <taxon>Clostridium</taxon>
    </lineage>
</organism>
<dbReference type="InterPro" id="IPR004610">
    <property type="entry name" value="RecJ"/>
</dbReference>
<dbReference type="InterPro" id="IPR051673">
    <property type="entry name" value="SSDNA_exonuclease_RecJ"/>
</dbReference>
<evidence type="ECO:0000313" key="10">
    <source>
        <dbReference type="Proteomes" id="UP000239471"/>
    </source>
</evidence>
<dbReference type="Gene3D" id="3.10.310.30">
    <property type="match status" value="1"/>
</dbReference>
<dbReference type="Gene3D" id="3.90.1640.30">
    <property type="match status" value="1"/>
</dbReference>
<name>A0A2T0BG48_9CLOT</name>
<proteinExistence type="inferred from homology"/>
<dbReference type="AlphaFoldDB" id="A0A2T0BG48"/>
<feature type="domain" description="DDH" evidence="6">
    <location>
        <begin position="73"/>
        <end position="213"/>
    </location>
</feature>
<gene>
    <name evidence="9" type="primary">recJ</name>
    <name evidence="9" type="ORF">CLVI_14500</name>
</gene>
<dbReference type="GO" id="GO:0008409">
    <property type="term" value="F:5'-3' exonuclease activity"/>
    <property type="evidence" value="ECO:0007669"/>
    <property type="project" value="InterPro"/>
</dbReference>
<dbReference type="SUPFAM" id="SSF64182">
    <property type="entry name" value="DHH phosphoesterases"/>
    <property type="match status" value="1"/>
</dbReference>
<dbReference type="InterPro" id="IPR038763">
    <property type="entry name" value="DHH_sf"/>
</dbReference>
<evidence type="ECO:0000256" key="4">
    <source>
        <dbReference type="ARBA" id="ARBA00022801"/>
    </source>
</evidence>
<dbReference type="InterPro" id="IPR003156">
    <property type="entry name" value="DHHA1_dom"/>
</dbReference>
<evidence type="ECO:0000259" key="6">
    <source>
        <dbReference type="Pfam" id="PF01368"/>
    </source>
</evidence>